<comment type="subcellular location">
    <subcellularLocation>
        <location evidence="1">Cell outer membrane</location>
        <topology evidence="1">Multi-pass membrane protein</topology>
    </subcellularLocation>
</comment>
<dbReference type="PROSITE" id="PS52016">
    <property type="entry name" value="TONB_DEPENDENT_REC_3"/>
    <property type="match status" value="1"/>
</dbReference>
<evidence type="ECO:0000256" key="1">
    <source>
        <dbReference type="ARBA" id="ARBA00004571"/>
    </source>
</evidence>
<dbReference type="EMBL" id="UINC01030399">
    <property type="protein sequence ID" value="SVB14742.1"/>
    <property type="molecule type" value="Genomic_DNA"/>
</dbReference>
<evidence type="ECO:0000256" key="3">
    <source>
        <dbReference type="ARBA" id="ARBA00022496"/>
    </source>
</evidence>
<dbReference type="InterPro" id="IPR000531">
    <property type="entry name" value="Beta-barrel_TonB"/>
</dbReference>
<dbReference type="GO" id="GO:0006826">
    <property type="term" value="P:iron ion transport"/>
    <property type="evidence" value="ECO:0007669"/>
    <property type="project" value="UniProtKB-KW"/>
</dbReference>
<keyword evidence="3" id="KW-0410">Iron transport</keyword>
<dbReference type="InterPro" id="IPR012910">
    <property type="entry name" value="Plug_dom"/>
</dbReference>
<accession>A0A382BMZ0</accession>
<evidence type="ECO:0000313" key="12">
    <source>
        <dbReference type="EMBL" id="SVB14742.1"/>
    </source>
</evidence>
<keyword evidence="4" id="KW-0812">Transmembrane</keyword>
<evidence type="ECO:0000256" key="5">
    <source>
        <dbReference type="ARBA" id="ARBA00023004"/>
    </source>
</evidence>
<dbReference type="PANTHER" id="PTHR32552:SF81">
    <property type="entry name" value="TONB-DEPENDENT OUTER MEMBRANE RECEPTOR"/>
    <property type="match status" value="1"/>
</dbReference>
<dbReference type="SUPFAM" id="SSF56935">
    <property type="entry name" value="Porins"/>
    <property type="match status" value="1"/>
</dbReference>
<evidence type="ECO:0000256" key="4">
    <source>
        <dbReference type="ARBA" id="ARBA00022692"/>
    </source>
</evidence>
<keyword evidence="8" id="KW-0472">Membrane</keyword>
<dbReference type="GO" id="GO:0009279">
    <property type="term" value="C:cell outer membrane"/>
    <property type="evidence" value="ECO:0007669"/>
    <property type="project" value="UniProtKB-SubCell"/>
</dbReference>
<protein>
    <recommendedName>
        <fullName evidence="13">TonB-dependent receptor plug domain-containing protein</fullName>
    </recommendedName>
</protein>
<sequence length="622" mass="66826">MVLEIRKAVKISISLASLAALAAIPVEAADGEKIVTPFGNKVLEQIIVTARKREDNLQEIPISVQAFSASDISRLGIANFSDVAEYSPSIIFDLGADPTTTRIAIRGLHPTRGRQNVAILVDGIDVGTEAIGGAGGGAILNSRITDIERIEVVRGPQSALFGRSAFAGAIQYVTKDPSEEAESNVSVSIGNHGRYDVGGSLSGPVPGNYRDRLGFRLNANYWSEEGFYEDTATGTPLGGSEGGGLALTAKWIASEALSFKARAEYTHAEYDQQADYLGRANTGKLSYANDPLLMAIEAEDPSILASSGVALFKGKIPDGDDLGSPVRSPDPLTGGVFPGTDRDVFRVSLIGNWDIGVGTITSYTSLTDVEGGTRQDSDGDADLDGSIDISRRGSILEFDSSINQFSQELRFASSWDSPFQASFGGLYWTEKSKRLARTTSFNCSQSLTTSTDVCNDLVGGVTESSAELARQTDPNIVPYTSSRDVDHWSIYALLEWELNDQFMLTAEARYNDEEEDVVGVNCDLERVPGCFDPVNPITAFSRTMHGPSSIVRGLQNAAVYGVPAKSTTSSDWWTPRLTAEWAPREDMLFYATASKGQKPAGTTLLLSGAWFDVDHDGSLDER</sequence>
<keyword evidence="7" id="KW-0798">TonB box</keyword>
<feature type="domain" description="TonB-dependent receptor plug" evidence="11">
    <location>
        <begin position="57"/>
        <end position="169"/>
    </location>
</feature>
<evidence type="ECO:0000256" key="7">
    <source>
        <dbReference type="ARBA" id="ARBA00023077"/>
    </source>
</evidence>
<evidence type="ECO:0000256" key="2">
    <source>
        <dbReference type="ARBA" id="ARBA00022448"/>
    </source>
</evidence>
<dbReference type="InterPro" id="IPR039426">
    <property type="entry name" value="TonB-dep_rcpt-like"/>
</dbReference>
<proteinExistence type="predicted"/>
<dbReference type="AlphaFoldDB" id="A0A382BMZ0"/>
<dbReference type="Pfam" id="PF07715">
    <property type="entry name" value="Plug"/>
    <property type="match status" value="1"/>
</dbReference>
<organism evidence="12">
    <name type="scientific">marine metagenome</name>
    <dbReference type="NCBI Taxonomy" id="408172"/>
    <lineage>
        <taxon>unclassified sequences</taxon>
        <taxon>metagenomes</taxon>
        <taxon>ecological metagenomes</taxon>
    </lineage>
</organism>
<dbReference type="Pfam" id="PF00593">
    <property type="entry name" value="TonB_dep_Rec_b-barrel"/>
    <property type="match status" value="1"/>
</dbReference>
<feature type="non-terminal residue" evidence="12">
    <location>
        <position position="622"/>
    </location>
</feature>
<keyword evidence="6" id="KW-0406">Ion transport</keyword>
<evidence type="ECO:0000259" key="10">
    <source>
        <dbReference type="Pfam" id="PF00593"/>
    </source>
</evidence>
<name>A0A382BMZ0_9ZZZZ</name>
<keyword evidence="2" id="KW-0813">Transport</keyword>
<evidence type="ECO:0000256" key="8">
    <source>
        <dbReference type="ARBA" id="ARBA00023136"/>
    </source>
</evidence>
<dbReference type="PANTHER" id="PTHR32552">
    <property type="entry name" value="FERRICHROME IRON RECEPTOR-RELATED"/>
    <property type="match status" value="1"/>
</dbReference>
<feature type="domain" description="TonB-dependent receptor-like beta-barrel" evidence="10">
    <location>
        <begin position="337"/>
        <end position="606"/>
    </location>
</feature>
<evidence type="ECO:0000256" key="9">
    <source>
        <dbReference type="ARBA" id="ARBA00023237"/>
    </source>
</evidence>
<dbReference type="Gene3D" id="2.40.170.20">
    <property type="entry name" value="TonB-dependent receptor, beta-barrel domain"/>
    <property type="match status" value="2"/>
</dbReference>
<evidence type="ECO:0008006" key="13">
    <source>
        <dbReference type="Google" id="ProtNLM"/>
    </source>
</evidence>
<keyword evidence="9" id="KW-0998">Cell outer membrane</keyword>
<evidence type="ECO:0000259" key="11">
    <source>
        <dbReference type="Pfam" id="PF07715"/>
    </source>
</evidence>
<keyword evidence="5" id="KW-0408">Iron</keyword>
<gene>
    <name evidence="12" type="ORF">METZ01_LOCUS167596</name>
</gene>
<evidence type="ECO:0000256" key="6">
    <source>
        <dbReference type="ARBA" id="ARBA00023065"/>
    </source>
</evidence>
<reference evidence="12" key="1">
    <citation type="submission" date="2018-05" db="EMBL/GenBank/DDBJ databases">
        <authorList>
            <person name="Lanie J.A."/>
            <person name="Ng W.-L."/>
            <person name="Kazmierczak K.M."/>
            <person name="Andrzejewski T.M."/>
            <person name="Davidsen T.M."/>
            <person name="Wayne K.J."/>
            <person name="Tettelin H."/>
            <person name="Glass J.I."/>
            <person name="Rusch D."/>
            <person name="Podicherti R."/>
            <person name="Tsui H.-C.T."/>
            <person name="Winkler M.E."/>
        </authorList>
    </citation>
    <scope>NUCLEOTIDE SEQUENCE</scope>
</reference>
<dbReference type="InterPro" id="IPR036942">
    <property type="entry name" value="Beta-barrel_TonB_sf"/>
</dbReference>